<evidence type="ECO:0000256" key="17">
    <source>
        <dbReference type="SAM" id="SignalP"/>
    </source>
</evidence>
<comment type="similarity">
    <text evidence="1">Belongs to the peptidase M10A family.</text>
</comment>
<dbReference type="GO" id="GO:0004222">
    <property type="term" value="F:metalloendopeptidase activity"/>
    <property type="evidence" value="ECO:0007669"/>
    <property type="project" value="InterPro"/>
</dbReference>
<feature type="region of interest" description="Disordered" evidence="16">
    <location>
        <begin position="282"/>
        <end position="310"/>
    </location>
</feature>
<dbReference type="InterPro" id="IPR024079">
    <property type="entry name" value="MetalloPept_cat_dom_sf"/>
</dbReference>
<dbReference type="SUPFAM" id="SSF47090">
    <property type="entry name" value="PGBD-like"/>
    <property type="match status" value="1"/>
</dbReference>
<evidence type="ECO:0000256" key="4">
    <source>
        <dbReference type="ARBA" id="ARBA00022729"/>
    </source>
</evidence>
<feature type="binding site" description="in inhibited form" evidence="12">
    <location>
        <position position="102"/>
    </location>
    <ligand>
        <name>Zn(2+)</name>
        <dbReference type="ChEBI" id="CHEBI:29105"/>
        <label>2</label>
        <note>catalytic</note>
    </ligand>
</feature>
<feature type="repeat" description="Hemopexin" evidence="15">
    <location>
        <begin position="455"/>
        <end position="502"/>
    </location>
</feature>
<feature type="binding site" evidence="12">
    <location>
        <position position="197"/>
    </location>
    <ligand>
        <name>Ca(2+)</name>
        <dbReference type="ChEBI" id="CHEBI:29108"/>
        <label>3</label>
    </ligand>
</feature>
<comment type="caution">
    <text evidence="19">The sequence shown here is derived from an EMBL/GenBank/DDBJ whole genome shotgun (WGS) entry which is preliminary data.</text>
</comment>
<feature type="binding site" evidence="12">
    <location>
        <position position="217"/>
    </location>
    <ligand>
        <name>Ca(2+)</name>
        <dbReference type="ChEBI" id="CHEBI:29108"/>
        <label>3</label>
    </ligand>
</feature>
<feature type="repeat" description="Hemopexin" evidence="15">
    <location>
        <begin position="359"/>
        <end position="405"/>
    </location>
</feature>
<dbReference type="OrthoDB" id="406838at2759"/>
<dbReference type="SMART" id="SM00120">
    <property type="entry name" value="HX"/>
    <property type="match status" value="4"/>
</dbReference>
<keyword evidence="12" id="KW-0106">Calcium</keyword>
<keyword evidence="4 17" id="KW-0732">Signal</keyword>
<evidence type="ECO:0000256" key="2">
    <source>
        <dbReference type="ARBA" id="ARBA00022670"/>
    </source>
</evidence>
<dbReference type="InterPro" id="IPR006026">
    <property type="entry name" value="Peptidase_Metallo"/>
</dbReference>
<feature type="binding site" evidence="12">
    <location>
        <position position="220"/>
    </location>
    <ligand>
        <name>Ca(2+)</name>
        <dbReference type="ChEBI" id="CHEBI:29108"/>
        <label>1</label>
    </ligand>
</feature>
<dbReference type="InterPro" id="IPR002477">
    <property type="entry name" value="Peptidoglycan-bd-like"/>
</dbReference>
<dbReference type="CDD" id="cd04278">
    <property type="entry name" value="ZnMc_MMP"/>
    <property type="match status" value="1"/>
</dbReference>
<dbReference type="Pfam" id="PF00413">
    <property type="entry name" value="Peptidase_M10"/>
    <property type="match status" value="1"/>
</dbReference>
<dbReference type="InterPro" id="IPR018487">
    <property type="entry name" value="Hemopexin-like_repeat"/>
</dbReference>
<keyword evidence="3 11" id="KW-0479">Metal-binding</keyword>
<name>A0A8S4Q6T3_OWEFU</name>
<proteinExistence type="inferred from homology"/>
<feature type="binding site" evidence="12">
    <location>
        <position position="215"/>
    </location>
    <ligand>
        <name>Zn(2+)</name>
        <dbReference type="ChEBI" id="CHEBI:29105"/>
        <label>1</label>
    </ligand>
</feature>
<feature type="binding site" evidence="12">
    <location>
        <position position="180"/>
    </location>
    <ligand>
        <name>Ca(2+)</name>
        <dbReference type="ChEBI" id="CHEBI:29108"/>
        <label>2</label>
    </ligand>
</feature>
<keyword evidence="7 11" id="KW-0862">Zinc</keyword>
<feature type="binding site" evidence="12">
    <location>
        <position position="410"/>
    </location>
    <ligand>
        <name>Ca(2+)</name>
        <dbReference type="ChEBI" id="CHEBI:29108"/>
        <label>5</label>
    </ligand>
</feature>
<feature type="chain" id="PRO_5035726504" description="Peptidase metallopeptidase domain-containing protein" evidence="17">
    <location>
        <begin position="22"/>
        <end position="508"/>
    </location>
</feature>
<dbReference type="SUPFAM" id="SSF50923">
    <property type="entry name" value="Hemopexin-like domain"/>
    <property type="match status" value="1"/>
</dbReference>
<evidence type="ECO:0000256" key="7">
    <source>
        <dbReference type="ARBA" id="ARBA00022833"/>
    </source>
</evidence>
<evidence type="ECO:0000256" key="11">
    <source>
        <dbReference type="PIRSR" id="PIRSR001191-2"/>
    </source>
</evidence>
<keyword evidence="9" id="KW-0865">Zymogen</keyword>
<feature type="binding site" evidence="12">
    <location>
        <position position="319"/>
    </location>
    <ligand>
        <name>Ca(2+)</name>
        <dbReference type="ChEBI" id="CHEBI:29108"/>
        <label>5</label>
    </ligand>
</feature>
<evidence type="ECO:0000256" key="13">
    <source>
        <dbReference type="PIRSR" id="PIRSR621190-3"/>
    </source>
</evidence>
<dbReference type="Gene3D" id="3.40.390.10">
    <property type="entry name" value="Collagenase (Catalytic Domain)"/>
    <property type="match status" value="1"/>
</dbReference>
<evidence type="ECO:0000256" key="12">
    <source>
        <dbReference type="PIRSR" id="PIRSR621190-2"/>
    </source>
</evidence>
<dbReference type="SMART" id="SM00235">
    <property type="entry name" value="ZnMc"/>
    <property type="match status" value="1"/>
</dbReference>
<dbReference type="EMBL" id="CAIIXF020000012">
    <property type="protein sequence ID" value="CAH1801661.1"/>
    <property type="molecule type" value="Genomic_DNA"/>
</dbReference>
<feature type="binding site" evidence="12">
    <location>
        <position position="256"/>
    </location>
    <ligand>
        <name>Zn(2+)</name>
        <dbReference type="ChEBI" id="CHEBI:29105"/>
        <label>2</label>
        <note>catalytic</note>
    </ligand>
</feature>
<organism evidence="19 20">
    <name type="scientific">Owenia fusiformis</name>
    <name type="common">Polychaete worm</name>
    <dbReference type="NCBI Taxonomy" id="6347"/>
    <lineage>
        <taxon>Eukaryota</taxon>
        <taxon>Metazoa</taxon>
        <taxon>Spiralia</taxon>
        <taxon>Lophotrochozoa</taxon>
        <taxon>Annelida</taxon>
        <taxon>Polychaeta</taxon>
        <taxon>Sedentaria</taxon>
        <taxon>Canalipalpata</taxon>
        <taxon>Sabellida</taxon>
        <taxon>Oweniida</taxon>
        <taxon>Oweniidae</taxon>
        <taxon>Owenia</taxon>
    </lineage>
</organism>
<keyword evidence="13" id="KW-1015">Disulfide bond</keyword>
<dbReference type="SUPFAM" id="SSF55486">
    <property type="entry name" value="Metalloproteases ('zincins'), catalytic domain"/>
    <property type="match status" value="1"/>
</dbReference>
<evidence type="ECO:0000256" key="9">
    <source>
        <dbReference type="ARBA" id="ARBA00023145"/>
    </source>
</evidence>
<feature type="region of interest" description="Disordered" evidence="16">
    <location>
        <begin position="26"/>
        <end position="45"/>
    </location>
</feature>
<dbReference type="Gene3D" id="2.110.10.10">
    <property type="entry name" value="Hemopexin-like domain"/>
    <property type="match status" value="1"/>
</dbReference>
<dbReference type="InterPro" id="IPR001818">
    <property type="entry name" value="Pept_M10_metallopeptidase"/>
</dbReference>
<dbReference type="InterPro" id="IPR021190">
    <property type="entry name" value="Pept_M10A"/>
</dbReference>
<keyword evidence="8" id="KW-0482">Metalloprotease</keyword>
<feature type="binding site" evidence="12">
    <location>
        <position position="190"/>
    </location>
    <ligand>
        <name>Zn(2+)</name>
        <dbReference type="ChEBI" id="CHEBI:29105"/>
        <label>1</label>
    </ligand>
</feature>
<dbReference type="PRINTS" id="PR00138">
    <property type="entry name" value="MATRIXIN"/>
</dbReference>
<keyword evidence="20" id="KW-1185">Reference proteome</keyword>
<accession>A0A8S4Q6T3</accession>
<feature type="binding site" evidence="11">
    <location>
        <position position="238"/>
    </location>
    <ligand>
        <name>Zn(2+)</name>
        <dbReference type="ChEBI" id="CHEBI:29105"/>
        <label>2</label>
        <note>catalytic</note>
    </ligand>
</feature>
<reference evidence="19" key="1">
    <citation type="submission" date="2022-03" db="EMBL/GenBank/DDBJ databases">
        <authorList>
            <person name="Martin C."/>
        </authorList>
    </citation>
    <scope>NUCLEOTIDE SEQUENCE</scope>
</reference>
<keyword evidence="6" id="KW-0378">Hydrolase</keyword>
<comment type="cofactor">
    <cofactor evidence="12">
        <name>Ca(2+)</name>
        <dbReference type="ChEBI" id="CHEBI:29108"/>
    </cofactor>
    <text evidence="12">Can bind about 5 Ca(2+) ions per subunit.</text>
</comment>
<feature type="signal peptide" evidence="17">
    <location>
        <begin position="1"/>
        <end position="21"/>
    </location>
</feature>
<dbReference type="InterPro" id="IPR021158">
    <property type="entry name" value="Pept_M10A_Zn_BS"/>
</dbReference>
<evidence type="ECO:0000313" key="19">
    <source>
        <dbReference type="EMBL" id="CAH1801661.1"/>
    </source>
</evidence>
<evidence type="ECO:0000256" key="14">
    <source>
        <dbReference type="PIRSR" id="PIRSR621190-5"/>
    </source>
</evidence>
<sequence>MDLKSLVVLVCIYAVIVLTNSKKIKGKTKKNKSLPPGQSKKLGDNPEEFLESFGYLAKPKPGQQNSDAARRAAIRKFQRFNHIPITGSLDEKTKWKMKQPRCGLPDVINPTGSSIKADPNAPSNFYSLGHVWKNRDLTWKISNFSPDLPRRVQIDALTRGLNYWSEVTNLNFRQTSGDSDIDIRFGRYEHGDGYSFDGKGGTLAHAFFPENGRTHFDEDEDWTEDSHDGTNLRIVATHEFGHALGLSHSEVRGAVMAPYYQGYSENFRLEYDDIIGIQTLYGGKARPRPTDPPRRTTIQAPTKKPSTKPDTCTTKIDAILQAHNGKTYVFKYKWMWELTDNGVVKGFPRLARKFFTKPPYNPGAVVYSRRTRKTYFFKDNRVWRYNGFNLETGFPKRIKDKAYPRGPQAALCDASGRILLFKNYRIYQYNEYSINVDAIAPRLITDQFPGLPNEFANVEAALRYKDGYLYFFKGANYRKYDERTQRVLPGYPKAKAPSWMGCGRRTPK</sequence>
<feature type="short sequence motif" description="Cysteine switch" evidence="14">
    <location>
        <begin position="100"/>
        <end position="107"/>
    </location>
</feature>
<feature type="binding site" evidence="11">
    <location>
        <position position="242"/>
    </location>
    <ligand>
        <name>Zn(2+)</name>
        <dbReference type="ChEBI" id="CHEBI:29105"/>
        <label>2</label>
        <note>catalytic</note>
    </ligand>
</feature>
<dbReference type="InterPro" id="IPR033739">
    <property type="entry name" value="M10A_MMP"/>
</dbReference>
<evidence type="ECO:0000256" key="8">
    <source>
        <dbReference type="ARBA" id="ARBA00023049"/>
    </source>
</evidence>
<dbReference type="Pfam" id="PF00045">
    <property type="entry name" value="Hemopexin"/>
    <property type="match status" value="4"/>
</dbReference>
<dbReference type="AlphaFoldDB" id="A0A8S4Q6T3"/>
<feature type="repeat" description="Hemopexin" evidence="15">
    <location>
        <begin position="313"/>
        <end position="358"/>
    </location>
</feature>
<dbReference type="Pfam" id="PF01471">
    <property type="entry name" value="PG_binding_1"/>
    <property type="match status" value="1"/>
</dbReference>
<evidence type="ECO:0000313" key="20">
    <source>
        <dbReference type="Proteomes" id="UP000749559"/>
    </source>
</evidence>
<evidence type="ECO:0000256" key="5">
    <source>
        <dbReference type="ARBA" id="ARBA00022737"/>
    </source>
</evidence>
<dbReference type="PANTHER" id="PTHR10201:SF291">
    <property type="entry name" value="MATRIX METALLOPROTEINASE 1, ISOFORM C-RELATED"/>
    <property type="match status" value="1"/>
</dbReference>
<feature type="binding site" evidence="12">
    <location>
        <position position="147"/>
    </location>
    <ligand>
        <name>Ca(2+)</name>
        <dbReference type="ChEBI" id="CHEBI:29108"/>
        <label>1</label>
    </ligand>
</feature>
<evidence type="ECO:0000256" key="1">
    <source>
        <dbReference type="ARBA" id="ARBA00010370"/>
    </source>
</evidence>
<feature type="binding site" evidence="12">
    <location>
        <position position="317"/>
    </location>
    <ligand>
        <name>Ca(2+)</name>
        <dbReference type="ChEBI" id="CHEBI:29108"/>
        <label>4</label>
    </ligand>
</feature>
<feature type="binding site" evidence="12">
    <location>
        <position position="198"/>
    </location>
    <ligand>
        <name>Ca(2+)</name>
        <dbReference type="ChEBI" id="CHEBI:29108"/>
        <label>3</label>
    </ligand>
</feature>
<dbReference type="GO" id="GO:0031012">
    <property type="term" value="C:extracellular matrix"/>
    <property type="evidence" value="ECO:0007669"/>
    <property type="project" value="InterPro"/>
</dbReference>
<dbReference type="InterPro" id="IPR000585">
    <property type="entry name" value="Hemopexin-like_dom"/>
</dbReference>
<dbReference type="GO" id="GO:0008270">
    <property type="term" value="F:zinc ion binding"/>
    <property type="evidence" value="ECO:0007669"/>
    <property type="project" value="InterPro"/>
</dbReference>
<dbReference type="GO" id="GO:0006508">
    <property type="term" value="P:proteolysis"/>
    <property type="evidence" value="ECO:0007669"/>
    <property type="project" value="UniProtKB-KW"/>
</dbReference>
<evidence type="ECO:0000256" key="15">
    <source>
        <dbReference type="PROSITE-ProRule" id="PRU01011"/>
    </source>
</evidence>
<dbReference type="PIRSF" id="PIRSF001191">
    <property type="entry name" value="Peptidase_M10A_matrix"/>
    <property type="match status" value="1"/>
</dbReference>
<evidence type="ECO:0000256" key="16">
    <source>
        <dbReference type="SAM" id="MobiDB-lite"/>
    </source>
</evidence>
<dbReference type="InterPro" id="IPR036365">
    <property type="entry name" value="PGBD-like_sf"/>
</dbReference>
<evidence type="ECO:0000256" key="3">
    <source>
        <dbReference type="ARBA" id="ARBA00022723"/>
    </source>
</evidence>
<keyword evidence="2" id="KW-0645">Protease</keyword>
<dbReference type="FunFam" id="3.40.390.10:FF:000068">
    <property type="entry name" value="Predicted protein"/>
    <property type="match status" value="1"/>
</dbReference>
<keyword evidence="5" id="KW-0677">Repeat</keyword>
<feature type="binding site" evidence="12">
    <location>
        <position position="205"/>
    </location>
    <ligand>
        <name>Zn(2+)</name>
        <dbReference type="ChEBI" id="CHEBI:29105"/>
        <label>1</label>
    </ligand>
</feature>
<gene>
    <name evidence="19" type="ORF">OFUS_LOCUS25415</name>
</gene>
<dbReference type="PANTHER" id="PTHR10201">
    <property type="entry name" value="MATRIX METALLOPROTEINASE"/>
    <property type="match status" value="1"/>
</dbReference>
<dbReference type="CDD" id="cd00094">
    <property type="entry name" value="HX"/>
    <property type="match status" value="1"/>
</dbReference>
<feature type="binding site" evidence="12">
    <location>
        <position position="192"/>
    </location>
    <ligand>
        <name>Zn(2+)</name>
        <dbReference type="ChEBI" id="CHEBI:29105"/>
        <label>1</label>
    </ligand>
</feature>
<dbReference type="InterPro" id="IPR036375">
    <property type="entry name" value="Hemopexin-like_dom_sf"/>
</dbReference>
<feature type="disulfide bond" evidence="13">
    <location>
        <begin position="312"/>
        <end position="502"/>
    </location>
</feature>
<evidence type="ECO:0000259" key="18">
    <source>
        <dbReference type="SMART" id="SM00235"/>
    </source>
</evidence>
<protein>
    <recommendedName>
        <fullName evidence="18">Peptidase metallopeptidase domain-containing protein</fullName>
    </recommendedName>
</protein>
<evidence type="ECO:0000256" key="6">
    <source>
        <dbReference type="ARBA" id="ARBA00022801"/>
    </source>
</evidence>
<feature type="binding site" evidence="11">
    <location>
        <position position="248"/>
    </location>
    <ligand>
        <name>Zn(2+)</name>
        <dbReference type="ChEBI" id="CHEBI:29105"/>
        <label>2</label>
        <note>catalytic</note>
    </ligand>
</feature>
<dbReference type="PROSITE" id="PS51642">
    <property type="entry name" value="HEMOPEXIN_2"/>
    <property type="match status" value="3"/>
</dbReference>
<evidence type="ECO:0000256" key="10">
    <source>
        <dbReference type="PIRSR" id="PIRSR001191-1"/>
    </source>
</evidence>
<dbReference type="Proteomes" id="UP000749559">
    <property type="component" value="Unassembled WGS sequence"/>
</dbReference>
<dbReference type="GO" id="GO:0030574">
    <property type="term" value="P:collagen catabolic process"/>
    <property type="evidence" value="ECO:0007669"/>
    <property type="project" value="TreeGrafter"/>
</dbReference>
<dbReference type="PROSITE" id="PS00546">
    <property type="entry name" value="CYSTEINE_SWITCH"/>
    <property type="match status" value="1"/>
</dbReference>
<dbReference type="GO" id="GO:0030198">
    <property type="term" value="P:extracellular matrix organization"/>
    <property type="evidence" value="ECO:0007669"/>
    <property type="project" value="TreeGrafter"/>
</dbReference>
<comment type="cofactor">
    <cofactor evidence="12">
        <name>Zn(2+)</name>
        <dbReference type="ChEBI" id="CHEBI:29105"/>
    </cofactor>
    <text evidence="12">Binds 2 Zn(2+) ions per subunit.</text>
</comment>
<feature type="active site" evidence="10">
    <location>
        <position position="239"/>
    </location>
</feature>
<feature type="domain" description="Peptidase metallopeptidase" evidence="18">
    <location>
        <begin position="128"/>
        <end position="283"/>
    </location>
</feature>
<feature type="binding site" evidence="12">
    <location>
        <position position="220"/>
    </location>
    <ligand>
        <name>Ca(2+)</name>
        <dbReference type="ChEBI" id="CHEBI:29108"/>
        <label>3</label>
    </ligand>
</feature>